<organism evidence="2">
    <name type="scientific">marine sediment metagenome</name>
    <dbReference type="NCBI Taxonomy" id="412755"/>
    <lineage>
        <taxon>unclassified sequences</taxon>
        <taxon>metagenomes</taxon>
        <taxon>ecological metagenomes</taxon>
    </lineage>
</organism>
<protein>
    <recommendedName>
        <fullName evidence="3">Gliding motility-associated lipoprotein GldB</fullName>
    </recommendedName>
</protein>
<evidence type="ECO:0000256" key="1">
    <source>
        <dbReference type="SAM" id="Phobius"/>
    </source>
</evidence>
<reference evidence="2" key="1">
    <citation type="journal article" date="2015" name="Nature">
        <title>Complex archaea that bridge the gap between prokaryotes and eukaryotes.</title>
        <authorList>
            <person name="Spang A."/>
            <person name="Saw J.H."/>
            <person name="Jorgensen S.L."/>
            <person name="Zaremba-Niedzwiedzka K."/>
            <person name="Martijn J."/>
            <person name="Lind A.E."/>
            <person name="van Eijk R."/>
            <person name="Schleper C."/>
            <person name="Guy L."/>
            <person name="Ettema T.J."/>
        </authorList>
    </citation>
    <scope>NUCLEOTIDE SEQUENCE</scope>
</reference>
<dbReference type="EMBL" id="LAZR01001690">
    <property type="protein sequence ID" value="KKN40669.1"/>
    <property type="molecule type" value="Genomic_DNA"/>
</dbReference>
<evidence type="ECO:0000313" key="2">
    <source>
        <dbReference type="EMBL" id="KKN40669.1"/>
    </source>
</evidence>
<evidence type="ECO:0008006" key="3">
    <source>
        <dbReference type="Google" id="ProtNLM"/>
    </source>
</evidence>
<proteinExistence type="predicted"/>
<dbReference type="NCBIfam" id="TIGR03514">
    <property type="entry name" value="GldB_lipo"/>
    <property type="match status" value="1"/>
</dbReference>
<dbReference type="Pfam" id="PF25594">
    <property type="entry name" value="GldB_lipo"/>
    <property type="match status" value="1"/>
</dbReference>
<keyword evidence="1" id="KW-1133">Transmembrane helix</keyword>
<dbReference type="InterPro" id="IPR019853">
    <property type="entry name" value="GldB-like"/>
</dbReference>
<keyword evidence="1" id="KW-0812">Transmembrane</keyword>
<sequence>MTLNTKMYRELLYSAKTIFTISVIFIIIMGCADSDKVADDIEKIQVDLEIARFDREFASANPANIPALQKTYPYLFPTQYNDSVWIAKLKDSLQIELLSEVDKNFDDFSKETEDLTLLFKHIRYYFPGYEIPKVITVTSDVSYNSRIILTDSLLLIGLDNYLGPQHKFYQSFPNYISEGLDKQFLISDVANAFANQVVPKPKDRNFLAQMVYYGKELVLKDKLLPFISDAQKINYSGDQLAWADANEQQIWRNFIESEYLYSTDNRLGQRFLDLAPFSKFGLELDNASPGRIGRYMGWQIVKAFMDNNEVSLQQMLSLSAEEIFTKSKYKPNK</sequence>
<gene>
    <name evidence="2" type="ORF">LCGC14_0730980</name>
</gene>
<dbReference type="AlphaFoldDB" id="A0A0F9QDM5"/>
<dbReference type="PROSITE" id="PS51257">
    <property type="entry name" value="PROKAR_LIPOPROTEIN"/>
    <property type="match status" value="1"/>
</dbReference>
<feature type="transmembrane region" description="Helical" evidence="1">
    <location>
        <begin position="12"/>
        <end position="30"/>
    </location>
</feature>
<keyword evidence="1" id="KW-0472">Membrane</keyword>
<name>A0A0F9QDM5_9ZZZZ</name>
<accession>A0A0F9QDM5</accession>
<comment type="caution">
    <text evidence="2">The sequence shown here is derived from an EMBL/GenBank/DDBJ whole genome shotgun (WGS) entry which is preliminary data.</text>
</comment>